<evidence type="ECO:0000313" key="9">
    <source>
        <dbReference type="Proteomes" id="UP001408789"/>
    </source>
</evidence>
<dbReference type="InterPro" id="IPR014720">
    <property type="entry name" value="dsRBD_dom"/>
</dbReference>
<dbReference type="InterPro" id="IPR035979">
    <property type="entry name" value="RBD_domain_sf"/>
</dbReference>
<dbReference type="PROSITE" id="PS50137">
    <property type="entry name" value="DS_RBD"/>
    <property type="match status" value="2"/>
</dbReference>
<dbReference type="Proteomes" id="UP001408789">
    <property type="component" value="Unassembled WGS sequence"/>
</dbReference>
<dbReference type="NCBIfam" id="TIGR00756">
    <property type="entry name" value="PPR"/>
    <property type="match status" value="3"/>
</dbReference>
<dbReference type="SUPFAM" id="SSF54928">
    <property type="entry name" value="RNA-binding domain, RBD"/>
    <property type="match status" value="1"/>
</dbReference>
<evidence type="ECO:0000259" key="7">
    <source>
        <dbReference type="PROSITE" id="PS50137"/>
    </source>
</evidence>
<evidence type="ECO:0000256" key="1">
    <source>
        <dbReference type="ARBA" id="ARBA00022737"/>
    </source>
</evidence>
<dbReference type="Pfam" id="PF01535">
    <property type="entry name" value="PPR"/>
    <property type="match status" value="1"/>
</dbReference>
<feature type="repeat" description="PPR" evidence="4">
    <location>
        <begin position="261"/>
        <end position="291"/>
    </location>
</feature>
<feature type="compositionally biased region" description="Polar residues" evidence="5">
    <location>
        <begin position="769"/>
        <end position="789"/>
    </location>
</feature>
<keyword evidence="9" id="KW-1185">Reference proteome</keyword>
<dbReference type="InterPro" id="IPR011990">
    <property type="entry name" value="TPR-like_helical_dom_sf"/>
</dbReference>
<proteinExistence type="predicted"/>
<dbReference type="EMBL" id="JBCNJP010000014">
    <property type="protein sequence ID" value="KAK9068516.1"/>
    <property type="molecule type" value="Genomic_DNA"/>
</dbReference>
<dbReference type="InterPro" id="IPR000504">
    <property type="entry name" value="RRM_dom"/>
</dbReference>
<sequence>MNNSCRLRLLLRRGYATRYSGRVVTEMDNGRSLAVEVQVPNLQILDPRGYPLVRRELVCKAVNILSKSSLPFIDLSDYLETLTLTLTVSEASEILKSLHSESIALQFFRFCQSSIPKFRHDCFTYNRMLLILSKSSSPDRFDSVRRIVDEMERSRVRGNISTVNILIGIFSGGEDLNRCLRLVERWELRMNRYTYKCLLQAHLRARDSNKGLEVYQEMRRKGYQPDIFAYNMLLDALAKDDKVDQANKVFEDMKKKHCEPDEYTYTILMRMSGKHGKPDDSIALFQEMESEAKGRNRLEKLEAVAEETDKIGFESEKMEETLGGEKNENIGIGTPAVAEKAATKKKVRVVKKIVKKIVKKKVVKKPPERMSDASNFSDIEKVVSPECNVNSHVEIGKPDVDIGDLKEVENVKDLEVMEEDASQKSGLVTPSLLDDQVHNELQDSDQNQIDSQAGDQNPIELQDGDQNRIELQDGDPNRIELQDGDQNRIELQDGDQNRIELQDGDQNRIELQDGDQNRIELQDGDQNGIELQDNDQNGIGLLDREPDINTMNVEKLESEEGVKELTVNSETDGLKSQEALSESKVLGGNTIKSVYAEGIPLSWDEKEVNDEFKMFGEIESIALAKNLRKSKRNDFAFINYKTCEAAVSCIEAWACKKSASNNGPKGHLKVSLAKSIPKFKPVKTISDSAVTEVSQAYQKPNHSRQSQNQNQTAYQSRQSQHSFLGVYKPPLKYNNMIGKREESRSNLGSSTTAELVQLLREQASWKQGGPSSTAGMSTVYHQPPSSGKQPFTELGSKSLYHHDPHEYHLSHLQTSNVTHPRPMENMTSFPRYDQQRAHYMSGSSNVVKPDPRYFQLRDQTTYPGSSTIYLSFPFLDYFCFTIQELGFQQILQPNLLRLRNPEMAPLYKNRLQNYAQKRNIPYPTYTVETQGPPHARLFKSQVTIDGNTYTGPEFCSTLKEAEHAAAKVALTALSQDGVQEDDCLYKSLLQELAQKKSLLLPVYATDRTGPPHMPCFVSTVEISGESYVGEAARTKKQSEMNAAKVAYTALTEGGPRANNATVITNIVGTSSSGSGSSSLQTVMTNKNEPTTSKMQTFINNRVSFTIPDDPEKAKGYLKLKELQEAIEKDTMTLPHVIIHQPQPKSTPNIVGFAKPDIKQKNHVIQAGEGPGSNGKAITQSFNEAIVKPVMDSGSANFSPNIVNVPIPSIKLTNNIIQAGEGSGSNGKRIQPFINESRLTPTMNSSSAMPHSTKIVIRPHVHGMTYDGPIQVSDDEWVAMKVNVHDGM</sequence>
<dbReference type="Pfam" id="PF00076">
    <property type="entry name" value="RRM_1"/>
    <property type="match status" value="1"/>
</dbReference>
<dbReference type="SMART" id="SM00358">
    <property type="entry name" value="DSRM"/>
    <property type="match status" value="2"/>
</dbReference>
<dbReference type="CDD" id="cd19907">
    <property type="entry name" value="DSRM_AtDRB-like_rpt1"/>
    <property type="match status" value="1"/>
</dbReference>
<evidence type="ECO:0000256" key="5">
    <source>
        <dbReference type="SAM" id="MobiDB-lite"/>
    </source>
</evidence>
<dbReference type="PANTHER" id="PTHR46031">
    <property type="match status" value="1"/>
</dbReference>
<dbReference type="GO" id="GO:0003725">
    <property type="term" value="F:double-stranded RNA binding"/>
    <property type="evidence" value="ECO:0007669"/>
    <property type="project" value="InterPro"/>
</dbReference>
<dbReference type="InterPro" id="IPR044450">
    <property type="entry name" value="AtDRB-like_DSRM_1"/>
</dbReference>
<name>A0AAP0D4L3_9ASTR</name>
<dbReference type="Gene3D" id="3.30.160.20">
    <property type="match status" value="2"/>
</dbReference>
<dbReference type="Gene3D" id="1.25.40.10">
    <property type="entry name" value="Tetratricopeptide repeat domain"/>
    <property type="match status" value="2"/>
</dbReference>
<dbReference type="PROSITE" id="PS50102">
    <property type="entry name" value="RRM"/>
    <property type="match status" value="1"/>
</dbReference>
<dbReference type="SMART" id="SM00360">
    <property type="entry name" value="RRM"/>
    <property type="match status" value="1"/>
</dbReference>
<comment type="caution">
    <text evidence="8">The sequence shown here is derived from an EMBL/GenBank/DDBJ whole genome shotgun (WGS) entry which is preliminary data.</text>
</comment>
<dbReference type="InterPro" id="IPR002885">
    <property type="entry name" value="PPR_rpt"/>
</dbReference>
<feature type="domain" description="RRM" evidence="6">
    <location>
        <begin position="592"/>
        <end position="675"/>
    </location>
</feature>
<evidence type="ECO:0000259" key="6">
    <source>
        <dbReference type="PROSITE" id="PS50102"/>
    </source>
</evidence>
<feature type="repeat" description="PPR" evidence="4">
    <location>
        <begin position="191"/>
        <end position="225"/>
    </location>
</feature>
<gene>
    <name evidence="8" type="ORF">SSX86_012630</name>
</gene>
<evidence type="ECO:0000256" key="2">
    <source>
        <dbReference type="ARBA" id="ARBA00022884"/>
    </source>
</evidence>
<feature type="region of interest" description="Disordered" evidence="5">
    <location>
        <begin position="765"/>
        <end position="790"/>
    </location>
</feature>
<keyword evidence="1" id="KW-0677">Repeat</keyword>
<evidence type="ECO:0000313" key="8">
    <source>
        <dbReference type="EMBL" id="KAK9068516.1"/>
    </source>
</evidence>
<dbReference type="PROSITE" id="PS51375">
    <property type="entry name" value="PPR"/>
    <property type="match status" value="3"/>
</dbReference>
<feature type="repeat" description="PPR" evidence="4">
    <location>
        <begin position="226"/>
        <end position="260"/>
    </location>
</feature>
<protein>
    <submittedName>
        <fullName evidence="8">Uncharacterized protein</fullName>
    </submittedName>
</protein>
<dbReference type="InterPro" id="IPR012677">
    <property type="entry name" value="Nucleotide-bd_a/b_plait_sf"/>
</dbReference>
<dbReference type="SUPFAM" id="SSF54768">
    <property type="entry name" value="dsRNA-binding domain-like"/>
    <property type="match status" value="2"/>
</dbReference>
<accession>A0AAP0D4L3</accession>
<dbReference type="Pfam" id="PF13041">
    <property type="entry name" value="PPR_2"/>
    <property type="match status" value="1"/>
</dbReference>
<evidence type="ECO:0000256" key="4">
    <source>
        <dbReference type="PROSITE-ProRule" id="PRU00708"/>
    </source>
</evidence>
<dbReference type="CDD" id="cd00590">
    <property type="entry name" value="RRM_SF"/>
    <property type="match status" value="1"/>
</dbReference>
<keyword evidence="2 3" id="KW-0694">RNA-binding</keyword>
<dbReference type="Gene3D" id="3.30.70.330">
    <property type="match status" value="1"/>
</dbReference>
<reference evidence="8 9" key="1">
    <citation type="submission" date="2024-04" db="EMBL/GenBank/DDBJ databases">
        <title>The reference genome of an endangered Asteraceae, Deinandra increscens subsp. villosa, native to the Central Coast of California.</title>
        <authorList>
            <person name="Guilliams M."/>
            <person name="Hasenstab-Lehman K."/>
            <person name="Meyer R."/>
            <person name="Mcevoy S."/>
        </authorList>
    </citation>
    <scope>NUCLEOTIDE SEQUENCE [LARGE SCALE GENOMIC DNA]</scope>
    <source>
        <tissue evidence="8">Leaf</tissue>
    </source>
</reference>
<dbReference type="PANTHER" id="PTHR46031:SF16">
    <property type="entry name" value="DOUBLE-STRANDED RNA-BINDING PROTEIN 4"/>
    <property type="match status" value="1"/>
</dbReference>
<organism evidence="8 9">
    <name type="scientific">Deinandra increscens subsp. villosa</name>
    <dbReference type="NCBI Taxonomy" id="3103831"/>
    <lineage>
        <taxon>Eukaryota</taxon>
        <taxon>Viridiplantae</taxon>
        <taxon>Streptophyta</taxon>
        <taxon>Embryophyta</taxon>
        <taxon>Tracheophyta</taxon>
        <taxon>Spermatophyta</taxon>
        <taxon>Magnoliopsida</taxon>
        <taxon>eudicotyledons</taxon>
        <taxon>Gunneridae</taxon>
        <taxon>Pentapetalae</taxon>
        <taxon>asterids</taxon>
        <taxon>campanulids</taxon>
        <taxon>Asterales</taxon>
        <taxon>Asteraceae</taxon>
        <taxon>Asteroideae</taxon>
        <taxon>Heliantheae alliance</taxon>
        <taxon>Madieae</taxon>
        <taxon>Madiinae</taxon>
        <taxon>Deinandra</taxon>
    </lineage>
</organism>
<feature type="domain" description="DRBM" evidence="7">
    <location>
        <begin position="984"/>
        <end position="1052"/>
    </location>
</feature>
<feature type="domain" description="DRBM" evidence="7">
    <location>
        <begin position="906"/>
        <end position="975"/>
    </location>
</feature>
<evidence type="ECO:0000256" key="3">
    <source>
        <dbReference type="PROSITE-ProRule" id="PRU00176"/>
    </source>
</evidence>
<dbReference type="Pfam" id="PF00035">
    <property type="entry name" value="dsrm"/>
    <property type="match status" value="2"/>
</dbReference>
<feature type="region of interest" description="Disordered" evidence="5">
    <location>
        <begin position="695"/>
        <end position="719"/>
    </location>
</feature>